<feature type="domain" description="Glycosyltransferase subfamily 4-like N-terminal" evidence="1">
    <location>
        <begin position="24"/>
        <end position="192"/>
    </location>
</feature>
<sequence>MARIIFINRIFHPDQSENSQLLTDLAFHLSVRGRHVNVITARYRDDDPMVVLPPYELIKGVRVDRVWTPKLGRNTALGRKLRNFFFRINAARLLSGISQRGDVVVTLPDPVRATVTAGFLGRLSRARVVNWLQGIEPELENTRRGRNGGNRLRRKRNAALGKAALNLVPGEGMAAYLVGEGMDPGRIRVLPHWCRAESVQPLPAAENPLRREWGMEGRFVLGHRGRLDRLDDFSTLLDAAATLRNRGSFTPLFVGVGRARDKLMAELRGRGLANAQFRPYQPRDRLAVSLSVPDAYLVVQRPGSDGLMMPGGFYDALAAGRPVVYLGATEGEIPGLLAEHRCGVAVATGDTEGFVAAVAGLMTDPDARREMGERARALHEARFERTAALAAWSEALDGVMG</sequence>
<proteinExistence type="predicted"/>
<organism evidence="2 3">
    <name type="scientific">Thioalbus denitrificans</name>
    <dbReference type="NCBI Taxonomy" id="547122"/>
    <lineage>
        <taxon>Bacteria</taxon>
        <taxon>Pseudomonadati</taxon>
        <taxon>Pseudomonadota</taxon>
        <taxon>Gammaproteobacteria</taxon>
        <taxon>Chromatiales</taxon>
        <taxon>Ectothiorhodospiraceae</taxon>
        <taxon>Thioalbus</taxon>
    </lineage>
</organism>
<dbReference type="PANTHER" id="PTHR45947">
    <property type="entry name" value="SULFOQUINOVOSYL TRANSFERASE SQD2"/>
    <property type="match status" value="1"/>
</dbReference>
<evidence type="ECO:0000313" key="3">
    <source>
        <dbReference type="Proteomes" id="UP000252707"/>
    </source>
</evidence>
<reference evidence="2 3" key="1">
    <citation type="submission" date="2018-07" db="EMBL/GenBank/DDBJ databases">
        <title>Genomic Encyclopedia of Type Strains, Phase IV (KMG-IV): sequencing the most valuable type-strain genomes for metagenomic binning, comparative biology and taxonomic classification.</title>
        <authorList>
            <person name="Goeker M."/>
        </authorList>
    </citation>
    <scope>NUCLEOTIDE SEQUENCE [LARGE SCALE GENOMIC DNA]</scope>
    <source>
        <strain evidence="2 3">DSM 26407</strain>
    </source>
</reference>
<protein>
    <submittedName>
        <fullName evidence="2">Glycosyltransferase involved in cell wall biosynthesis</fullName>
    </submittedName>
</protein>
<dbReference type="Pfam" id="PF13692">
    <property type="entry name" value="Glyco_trans_1_4"/>
    <property type="match status" value="1"/>
</dbReference>
<dbReference type="AlphaFoldDB" id="A0A369CDZ4"/>
<dbReference type="GO" id="GO:0016758">
    <property type="term" value="F:hexosyltransferase activity"/>
    <property type="evidence" value="ECO:0007669"/>
    <property type="project" value="TreeGrafter"/>
</dbReference>
<gene>
    <name evidence="2" type="ORF">DFQ59_102590</name>
</gene>
<dbReference type="InterPro" id="IPR028098">
    <property type="entry name" value="Glyco_trans_4-like_N"/>
</dbReference>
<dbReference type="EMBL" id="QPJY01000002">
    <property type="protein sequence ID" value="RCX32230.1"/>
    <property type="molecule type" value="Genomic_DNA"/>
</dbReference>
<dbReference type="SUPFAM" id="SSF53756">
    <property type="entry name" value="UDP-Glycosyltransferase/glycogen phosphorylase"/>
    <property type="match status" value="1"/>
</dbReference>
<comment type="caution">
    <text evidence="2">The sequence shown here is derived from an EMBL/GenBank/DDBJ whole genome shotgun (WGS) entry which is preliminary data.</text>
</comment>
<dbReference type="PANTHER" id="PTHR45947:SF3">
    <property type="entry name" value="SULFOQUINOVOSYL TRANSFERASE SQD2"/>
    <property type="match status" value="1"/>
</dbReference>
<name>A0A369CDZ4_9GAMM</name>
<accession>A0A369CDZ4</accession>
<dbReference type="OrthoDB" id="9764577at2"/>
<keyword evidence="3" id="KW-1185">Reference proteome</keyword>
<dbReference type="InterPro" id="IPR050194">
    <property type="entry name" value="Glycosyltransferase_grp1"/>
</dbReference>
<dbReference type="CDD" id="cd03794">
    <property type="entry name" value="GT4_WbuB-like"/>
    <property type="match status" value="1"/>
</dbReference>
<keyword evidence="2" id="KW-0808">Transferase</keyword>
<evidence type="ECO:0000313" key="2">
    <source>
        <dbReference type="EMBL" id="RCX32230.1"/>
    </source>
</evidence>
<dbReference type="RefSeq" id="WP_114279041.1">
    <property type="nucleotide sequence ID" value="NZ_QPJY01000002.1"/>
</dbReference>
<dbReference type="Pfam" id="PF13579">
    <property type="entry name" value="Glyco_trans_4_4"/>
    <property type="match status" value="1"/>
</dbReference>
<evidence type="ECO:0000259" key="1">
    <source>
        <dbReference type="Pfam" id="PF13579"/>
    </source>
</evidence>
<dbReference type="Gene3D" id="3.40.50.2000">
    <property type="entry name" value="Glycogen Phosphorylase B"/>
    <property type="match status" value="2"/>
</dbReference>
<dbReference type="Proteomes" id="UP000252707">
    <property type="component" value="Unassembled WGS sequence"/>
</dbReference>